<dbReference type="SUPFAM" id="SSF53756">
    <property type="entry name" value="UDP-Glycosyltransferase/glycogen phosphorylase"/>
    <property type="match status" value="1"/>
</dbReference>
<dbReference type="Proteomes" id="UP000064893">
    <property type="component" value="Chromosome"/>
</dbReference>
<dbReference type="PANTHER" id="PTHR12526">
    <property type="entry name" value="GLYCOSYLTRANSFERASE"/>
    <property type="match status" value="1"/>
</dbReference>
<dbReference type="PANTHER" id="PTHR12526:SF629">
    <property type="entry name" value="TEICHURONIC ACID BIOSYNTHESIS GLYCOSYLTRANSFERASE TUAH-RELATED"/>
    <property type="match status" value="1"/>
</dbReference>
<dbReference type="AlphaFoldDB" id="A0A0S2HZM4"/>
<dbReference type="Pfam" id="PF13692">
    <property type="entry name" value="Glyco_trans_1_4"/>
    <property type="match status" value="1"/>
</dbReference>
<sequence length="370" mass="42969">MKKRILYIVPHRMNRSPGQRFRCEHFIPHLQANGYEIDYANLLTAWDDRNFYKRHNYFLKLFIVIKSYFRRCRHVARVKQYNAVFIYREAFMLGRTRFERKIKRKGVPIIFDFDDAIWLNDVSDANKELKWLKRPEKTGEICAFSTLVIAGNQYLANYAKQFNDNVEIIPTTIDTSYHQPREKKSEQNYVRIGWTGSSTTLKHFRLLIPVLEKLQKAYNGQLKIRVIADAGIDDERIEVENVPWSAHDEVARLNEIDIGVMPLPDDEWSRGKCGFKGLQYMSVGIPAVMSPVGVNTEIIEHGVNGYLAANDQEWAHTLKQLIDNAVLRKEIGAAGRATIVNRYSIDANKEKYLRLFEAVVNRENAQAGRD</sequence>
<dbReference type="OrthoDB" id="9768685at2"/>
<evidence type="ECO:0000313" key="4">
    <source>
        <dbReference type="Proteomes" id="UP000064893"/>
    </source>
</evidence>
<organism evidence="3 4">
    <name type="scientific">Salinivirga cyanobacteriivorans</name>
    <dbReference type="NCBI Taxonomy" id="1307839"/>
    <lineage>
        <taxon>Bacteria</taxon>
        <taxon>Pseudomonadati</taxon>
        <taxon>Bacteroidota</taxon>
        <taxon>Bacteroidia</taxon>
        <taxon>Bacteroidales</taxon>
        <taxon>Salinivirgaceae</taxon>
        <taxon>Salinivirga</taxon>
    </lineage>
</organism>
<keyword evidence="4" id="KW-1185">Reference proteome</keyword>
<protein>
    <submittedName>
        <fullName evidence="3">Sugar transferase, PEP-CTERM/EpsH1 system associated</fullName>
    </submittedName>
</protein>
<dbReference type="GO" id="GO:0016757">
    <property type="term" value="F:glycosyltransferase activity"/>
    <property type="evidence" value="ECO:0007669"/>
    <property type="project" value="UniProtKB-KW"/>
</dbReference>
<dbReference type="CDD" id="cd03801">
    <property type="entry name" value="GT4_PimA-like"/>
    <property type="match status" value="1"/>
</dbReference>
<dbReference type="KEGG" id="blq:L21SP5_01826"/>
<gene>
    <name evidence="3" type="ORF">L21SP5_01826</name>
</gene>
<dbReference type="EMBL" id="CP013118">
    <property type="protein sequence ID" value="ALO15467.1"/>
    <property type="molecule type" value="Genomic_DNA"/>
</dbReference>
<proteinExistence type="predicted"/>
<dbReference type="RefSeq" id="WP_157754606.1">
    <property type="nucleotide sequence ID" value="NZ_CP013118.1"/>
</dbReference>
<evidence type="ECO:0000256" key="1">
    <source>
        <dbReference type="ARBA" id="ARBA00022676"/>
    </source>
</evidence>
<evidence type="ECO:0000313" key="3">
    <source>
        <dbReference type="EMBL" id="ALO15467.1"/>
    </source>
</evidence>
<keyword evidence="2 3" id="KW-0808">Transferase</keyword>
<dbReference type="Gene3D" id="3.40.50.2000">
    <property type="entry name" value="Glycogen Phosphorylase B"/>
    <property type="match status" value="2"/>
</dbReference>
<keyword evidence="1" id="KW-0328">Glycosyltransferase</keyword>
<name>A0A0S2HZM4_9BACT</name>
<dbReference type="STRING" id="1307839.L21SP5_01826"/>
<evidence type="ECO:0000256" key="2">
    <source>
        <dbReference type="ARBA" id="ARBA00022679"/>
    </source>
</evidence>
<reference evidence="3 4" key="1">
    <citation type="submission" date="2015-11" db="EMBL/GenBank/DDBJ databases">
        <title>Description and complete genome sequence of a novel strain predominating in hypersaline microbial mats and representing a new family of the Bacteriodetes phylum.</title>
        <authorList>
            <person name="Spring S."/>
            <person name="Bunk B."/>
            <person name="Sproer C."/>
            <person name="Klenk H.-P."/>
        </authorList>
    </citation>
    <scope>NUCLEOTIDE SEQUENCE [LARGE SCALE GENOMIC DNA]</scope>
    <source>
        <strain evidence="3 4">L21-Spi-D4</strain>
    </source>
</reference>
<accession>A0A0S2HZM4</accession>